<sequence length="153" mass="16672">MSTWSPLTLGDEQVDSYVWNTRGGDVDTAPYLPNCYTRSWGAEFYGVAPETGERVVNKHRYSAFAGTDLDMVLRTAGIESLLVTGVATNVCVESTLRDGLSLDYHVTLVEDCCAAYAPDLHEGTVKSVRGTFGAVVTEVDVAKMWKRIDAKVA</sequence>
<organism evidence="3 4">
    <name type="scientific">Pseudarthrobacter enclensis</name>
    <dbReference type="NCBI Taxonomy" id="993070"/>
    <lineage>
        <taxon>Bacteria</taxon>
        <taxon>Bacillati</taxon>
        <taxon>Actinomycetota</taxon>
        <taxon>Actinomycetes</taxon>
        <taxon>Micrococcales</taxon>
        <taxon>Micrococcaceae</taxon>
        <taxon>Pseudarthrobacter</taxon>
    </lineage>
</organism>
<evidence type="ECO:0000256" key="1">
    <source>
        <dbReference type="ARBA" id="ARBA00022801"/>
    </source>
</evidence>
<dbReference type="SUPFAM" id="SSF52499">
    <property type="entry name" value="Isochorismatase-like hydrolases"/>
    <property type="match status" value="1"/>
</dbReference>
<protein>
    <submittedName>
        <fullName evidence="3">Nicotinamidase-related amidase</fullName>
    </submittedName>
</protein>
<dbReference type="Proteomes" id="UP001226577">
    <property type="component" value="Unassembled WGS sequence"/>
</dbReference>
<accession>A0ABT9RVD9</accession>
<dbReference type="InterPro" id="IPR036380">
    <property type="entry name" value="Isochorismatase-like_sf"/>
</dbReference>
<dbReference type="Gene3D" id="3.40.50.850">
    <property type="entry name" value="Isochorismatase-like"/>
    <property type="match status" value="1"/>
</dbReference>
<keyword evidence="4" id="KW-1185">Reference proteome</keyword>
<dbReference type="EMBL" id="JAUSRE010000010">
    <property type="protein sequence ID" value="MDP9888623.1"/>
    <property type="molecule type" value="Genomic_DNA"/>
</dbReference>
<evidence type="ECO:0000313" key="3">
    <source>
        <dbReference type="EMBL" id="MDP9888623.1"/>
    </source>
</evidence>
<evidence type="ECO:0000259" key="2">
    <source>
        <dbReference type="Pfam" id="PF00857"/>
    </source>
</evidence>
<feature type="domain" description="Isochorismatase-like" evidence="2">
    <location>
        <begin position="23"/>
        <end position="137"/>
    </location>
</feature>
<dbReference type="Pfam" id="PF00857">
    <property type="entry name" value="Isochorismatase"/>
    <property type="match status" value="1"/>
</dbReference>
<keyword evidence="1" id="KW-0378">Hydrolase</keyword>
<name>A0ABT9RVD9_9MICC</name>
<gene>
    <name evidence="3" type="ORF">J2X98_002216</name>
</gene>
<dbReference type="PANTHER" id="PTHR43540:SF1">
    <property type="entry name" value="ISOCHORISMATASE HYDROLASE"/>
    <property type="match status" value="1"/>
</dbReference>
<proteinExistence type="predicted"/>
<dbReference type="RefSeq" id="WP_307307859.1">
    <property type="nucleotide sequence ID" value="NZ_JAUSRE010000010.1"/>
</dbReference>
<comment type="caution">
    <text evidence="3">The sequence shown here is derived from an EMBL/GenBank/DDBJ whole genome shotgun (WGS) entry which is preliminary data.</text>
</comment>
<dbReference type="InterPro" id="IPR000868">
    <property type="entry name" value="Isochorismatase-like_dom"/>
</dbReference>
<dbReference type="CDD" id="cd00431">
    <property type="entry name" value="cysteine_hydrolases"/>
    <property type="match status" value="1"/>
</dbReference>
<reference evidence="3 4" key="1">
    <citation type="submission" date="2023-07" db="EMBL/GenBank/DDBJ databases">
        <title>Sorghum-associated microbial communities from plants grown in Nebraska, USA.</title>
        <authorList>
            <person name="Schachtman D."/>
        </authorList>
    </citation>
    <scope>NUCLEOTIDE SEQUENCE [LARGE SCALE GENOMIC DNA]</scope>
    <source>
        <strain evidence="3 4">CC222</strain>
    </source>
</reference>
<dbReference type="InterPro" id="IPR050272">
    <property type="entry name" value="Isochorismatase-like_hydrls"/>
</dbReference>
<dbReference type="PANTHER" id="PTHR43540">
    <property type="entry name" value="PEROXYUREIDOACRYLATE/UREIDOACRYLATE AMIDOHYDROLASE-RELATED"/>
    <property type="match status" value="1"/>
</dbReference>
<evidence type="ECO:0000313" key="4">
    <source>
        <dbReference type="Proteomes" id="UP001226577"/>
    </source>
</evidence>